<name>A0A545TBG7_9GAMM</name>
<sequence length="100" mass="11119">MPLSADQRKQYRALGHNLKPVVTIAGKGLSDSVRDELNRALDDHELIKVKLAITDRDLRKTVIQDLLAASGAELVQEIGKIALIFRAARQPKRKLSNISH</sequence>
<evidence type="ECO:0000256" key="2">
    <source>
        <dbReference type="PROSITE-ProRule" id="PRU00626"/>
    </source>
</evidence>
<dbReference type="Proteomes" id="UP000319732">
    <property type="component" value="Unassembled WGS sequence"/>
</dbReference>
<evidence type="ECO:0000313" key="4">
    <source>
        <dbReference type="EMBL" id="TQV74555.1"/>
    </source>
</evidence>
<protein>
    <submittedName>
        <fullName evidence="4">YhbY family RNA-binding protein</fullName>
    </submittedName>
</protein>
<gene>
    <name evidence="4" type="ORF">FKG94_15980</name>
</gene>
<dbReference type="RefSeq" id="WP_142905504.1">
    <property type="nucleotide sequence ID" value="NZ_ML660096.1"/>
</dbReference>
<dbReference type="PANTHER" id="PTHR40065">
    <property type="entry name" value="RNA-BINDING PROTEIN YHBY"/>
    <property type="match status" value="1"/>
</dbReference>
<comment type="caution">
    <text evidence="4">The sequence shown here is derived from an EMBL/GenBank/DDBJ whole genome shotgun (WGS) entry which is preliminary data.</text>
</comment>
<dbReference type="InterPro" id="IPR035920">
    <property type="entry name" value="YhbY-like_sf"/>
</dbReference>
<keyword evidence="5" id="KW-1185">Reference proteome</keyword>
<dbReference type="PROSITE" id="PS51295">
    <property type="entry name" value="CRM"/>
    <property type="match status" value="1"/>
</dbReference>
<evidence type="ECO:0000259" key="3">
    <source>
        <dbReference type="PROSITE" id="PS51295"/>
    </source>
</evidence>
<keyword evidence="1 2" id="KW-0694">RNA-binding</keyword>
<dbReference type="InterPro" id="IPR001890">
    <property type="entry name" value="RNA-binding_CRM"/>
</dbReference>
<feature type="domain" description="CRM" evidence="3">
    <location>
        <begin position="1"/>
        <end position="97"/>
    </location>
</feature>
<dbReference type="AlphaFoldDB" id="A0A545TBG7"/>
<dbReference type="EMBL" id="VHSG01000016">
    <property type="protein sequence ID" value="TQV74555.1"/>
    <property type="molecule type" value="Genomic_DNA"/>
</dbReference>
<accession>A0A545TBG7</accession>
<dbReference type="GO" id="GO:0003723">
    <property type="term" value="F:RNA binding"/>
    <property type="evidence" value="ECO:0007669"/>
    <property type="project" value="UniProtKB-UniRule"/>
</dbReference>
<organism evidence="4 5">
    <name type="scientific">Exilibacterium tricleocarpae</name>
    <dbReference type="NCBI Taxonomy" id="2591008"/>
    <lineage>
        <taxon>Bacteria</taxon>
        <taxon>Pseudomonadati</taxon>
        <taxon>Pseudomonadota</taxon>
        <taxon>Gammaproteobacteria</taxon>
        <taxon>Cellvibrionales</taxon>
        <taxon>Cellvibrionaceae</taxon>
        <taxon>Exilibacterium</taxon>
    </lineage>
</organism>
<dbReference type="PANTHER" id="PTHR40065:SF3">
    <property type="entry name" value="RNA-BINDING PROTEIN YHBY"/>
    <property type="match status" value="1"/>
</dbReference>
<reference evidence="4 5" key="1">
    <citation type="submission" date="2019-06" db="EMBL/GenBank/DDBJ databases">
        <title>Whole genome sequence for Cellvibrionaceae sp. R142.</title>
        <authorList>
            <person name="Wang G."/>
        </authorList>
    </citation>
    <scope>NUCLEOTIDE SEQUENCE [LARGE SCALE GENOMIC DNA]</scope>
    <source>
        <strain evidence="4 5">R142</strain>
    </source>
</reference>
<dbReference type="Gene3D" id="3.30.110.60">
    <property type="entry name" value="YhbY-like"/>
    <property type="match status" value="1"/>
</dbReference>
<dbReference type="SUPFAM" id="SSF75471">
    <property type="entry name" value="YhbY-like"/>
    <property type="match status" value="1"/>
</dbReference>
<proteinExistence type="predicted"/>
<dbReference type="SMART" id="SM01103">
    <property type="entry name" value="CRS1_YhbY"/>
    <property type="match status" value="1"/>
</dbReference>
<dbReference type="InterPro" id="IPR051925">
    <property type="entry name" value="RNA-binding_domain"/>
</dbReference>
<evidence type="ECO:0000313" key="5">
    <source>
        <dbReference type="Proteomes" id="UP000319732"/>
    </source>
</evidence>
<dbReference type="OrthoDB" id="9797519at2"/>
<dbReference type="Pfam" id="PF01985">
    <property type="entry name" value="CRS1_YhbY"/>
    <property type="match status" value="1"/>
</dbReference>
<evidence type="ECO:0000256" key="1">
    <source>
        <dbReference type="ARBA" id="ARBA00022884"/>
    </source>
</evidence>